<keyword evidence="6 7" id="KW-0862">Zinc</keyword>
<feature type="binding site" evidence="7">
    <location>
        <position position="87"/>
    </location>
    <ligand>
        <name>Zn(2+)</name>
        <dbReference type="ChEBI" id="CHEBI:29105"/>
        <label>1</label>
    </ligand>
</feature>
<feature type="binding site" evidence="7">
    <location>
        <position position="162"/>
    </location>
    <ligand>
        <name>Zn(2+)</name>
        <dbReference type="ChEBI" id="CHEBI:29105"/>
        <label>1</label>
    </ligand>
</feature>
<reference evidence="9 10" key="1">
    <citation type="journal article" date="2010" name="J. Bacteriol.">
        <title>Genome sequence of the dioxin-mineralizing bacterium Sphingomonas wittichii RW1.</title>
        <authorList>
            <person name="Miller T.R."/>
            <person name="Delcher A.L."/>
            <person name="Salzberg S.L."/>
            <person name="Saunders E."/>
            <person name="Detter J.C."/>
            <person name="Halden R.U."/>
        </authorList>
    </citation>
    <scope>NUCLEOTIDE SEQUENCE [LARGE SCALE GENOMIC DNA]</scope>
    <source>
        <strain evidence="10">DSM 6014 / CCUG 31198 / JCM 15750 / NBRC 105917 / EY 4224 / RW1</strain>
    </source>
</reference>
<sequence length="272" mass="29206">MSRSSCSRLAIGSRPPSPGHRCRIRAIGEMSVEIVRIPVLDDNYVWLLHEPVSGETVVVDPAVAGPVLAEAERRGWTIGQIWNTHWHGDHIGGNDAIKAATGARVSAPAAEAAKIPSLDVPLREGDSVRIGAVEGMVMEVPAHTAGHIAIHLPDEQAVFVGDTLFAMGCGRLFEGTPAQMHANMDRLAALPDATRVYCAHEYTQSNGRYALAAEPGNGAIRARMERVDAARARGEATVPTTIGLERETNPFMRAGSVEELARRRAAKDVFRG</sequence>
<dbReference type="HAMAP" id="MF_01374">
    <property type="entry name" value="Glyoxalase_2"/>
    <property type="match status" value="1"/>
</dbReference>
<dbReference type="PANTHER" id="PTHR43705:SF1">
    <property type="entry name" value="HYDROXYACYLGLUTATHIONE HYDROLASE GLOB"/>
    <property type="match status" value="1"/>
</dbReference>
<evidence type="ECO:0000256" key="3">
    <source>
        <dbReference type="ARBA" id="ARBA00006759"/>
    </source>
</evidence>
<organism evidence="9 10">
    <name type="scientific">Rhizorhabdus wittichii (strain DSM 6014 / CCUG 31198 / JCM 15750 / NBRC 105917 / EY 4224 / RW1)</name>
    <name type="common">Sphingomonas wittichii</name>
    <dbReference type="NCBI Taxonomy" id="392499"/>
    <lineage>
        <taxon>Bacteria</taxon>
        <taxon>Pseudomonadati</taxon>
        <taxon>Pseudomonadota</taxon>
        <taxon>Alphaproteobacteria</taxon>
        <taxon>Sphingomonadales</taxon>
        <taxon>Sphingomonadaceae</taxon>
        <taxon>Rhizorhabdus</taxon>
    </lineage>
</organism>
<dbReference type="Gene3D" id="3.60.15.10">
    <property type="entry name" value="Ribonuclease Z/Hydroxyacylglutathione hydrolase-like"/>
    <property type="match status" value="1"/>
</dbReference>
<gene>
    <name evidence="7" type="primary">gloB</name>
    <name evidence="9" type="ordered locus">Swit_2798</name>
</gene>
<evidence type="ECO:0000256" key="5">
    <source>
        <dbReference type="ARBA" id="ARBA00022801"/>
    </source>
</evidence>
<dbReference type="PIRSF" id="PIRSF005457">
    <property type="entry name" value="Glx"/>
    <property type="match status" value="1"/>
</dbReference>
<dbReference type="EMBL" id="CP000699">
    <property type="protein sequence ID" value="ABQ69152.1"/>
    <property type="molecule type" value="Genomic_DNA"/>
</dbReference>
<dbReference type="EC" id="3.1.2.6" evidence="7"/>
<protein>
    <recommendedName>
        <fullName evidence="7">Hydroxyacylglutathione hydrolase</fullName>
        <ecNumber evidence="7">3.1.2.6</ecNumber>
    </recommendedName>
    <alternativeName>
        <fullName evidence="7">Glyoxalase II</fullName>
        <shortName evidence="7">Glx II</shortName>
    </alternativeName>
</protein>
<proteinExistence type="inferred from homology"/>
<dbReference type="InterPro" id="IPR001279">
    <property type="entry name" value="Metallo-B-lactamas"/>
</dbReference>
<evidence type="ECO:0000256" key="6">
    <source>
        <dbReference type="ARBA" id="ARBA00022833"/>
    </source>
</evidence>
<dbReference type="KEGG" id="swi:Swit_2798"/>
<dbReference type="Pfam" id="PF16123">
    <property type="entry name" value="HAGH_C"/>
    <property type="match status" value="1"/>
</dbReference>
<dbReference type="InterPro" id="IPR017782">
    <property type="entry name" value="Hydroxyacylglutathione_Hdrlase"/>
</dbReference>
<evidence type="ECO:0000256" key="7">
    <source>
        <dbReference type="HAMAP-Rule" id="MF_01374"/>
    </source>
</evidence>
<feature type="domain" description="Metallo-beta-lactamase" evidence="8">
    <location>
        <begin position="42"/>
        <end position="200"/>
    </location>
</feature>
<dbReference type="NCBIfam" id="TIGR03413">
    <property type="entry name" value="GSH_gloB"/>
    <property type="match status" value="1"/>
</dbReference>
<name>A0A9J9LD37_RHIWR</name>
<dbReference type="SMART" id="SM00849">
    <property type="entry name" value="Lactamase_B"/>
    <property type="match status" value="1"/>
</dbReference>
<dbReference type="GO" id="GO:0019243">
    <property type="term" value="P:methylglyoxal catabolic process to D-lactate via S-lactoyl-glutathione"/>
    <property type="evidence" value="ECO:0007669"/>
    <property type="project" value="UniProtKB-UniRule"/>
</dbReference>
<comment type="similarity">
    <text evidence="3 7">Belongs to the metallo-beta-lactamase superfamily. Glyoxalase II family.</text>
</comment>
<feature type="binding site" evidence="7">
    <location>
        <position position="200"/>
    </location>
    <ligand>
        <name>Zn(2+)</name>
        <dbReference type="ChEBI" id="CHEBI:29105"/>
        <label>2</label>
    </ligand>
</feature>
<comment type="subunit">
    <text evidence="7">Monomer.</text>
</comment>
<dbReference type="OrthoDB" id="9802248at2"/>
<dbReference type="SUPFAM" id="SSF56281">
    <property type="entry name" value="Metallo-hydrolase/oxidoreductase"/>
    <property type="match status" value="1"/>
</dbReference>
<comment type="cofactor">
    <cofactor evidence="7">
        <name>Zn(2+)</name>
        <dbReference type="ChEBI" id="CHEBI:29105"/>
    </cofactor>
    <text evidence="7">Binds 2 Zn(2+) ions per subunit.</text>
</comment>
<dbReference type="InterPro" id="IPR032282">
    <property type="entry name" value="HAGH_C"/>
</dbReference>
<evidence type="ECO:0000256" key="4">
    <source>
        <dbReference type="ARBA" id="ARBA00022723"/>
    </source>
</evidence>
<dbReference type="InterPro" id="IPR050110">
    <property type="entry name" value="Glyoxalase_II_hydrolase"/>
</dbReference>
<dbReference type="Proteomes" id="UP000001989">
    <property type="component" value="Chromosome"/>
</dbReference>
<feature type="binding site" evidence="7">
    <location>
        <position position="162"/>
    </location>
    <ligand>
        <name>Zn(2+)</name>
        <dbReference type="ChEBI" id="CHEBI:29105"/>
        <label>2</label>
    </ligand>
</feature>
<dbReference type="InterPro" id="IPR035680">
    <property type="entry name" value="Clx_II_MBL"/>
</dbReference>
<dbReference type="CDD" id="cd07723">
    <property type="entry name" value="hydroxyacylglutathione_hydrolase_MBL-fold"/>
    <property type="match status" value="1"/>
</dbReference>
<comment type="function">
    <text evidence="7">Thiolesterase that catalyzes the hydrolysis of S-D-lactoyl-glutathione to form glutathione and D-lactic acid.</text>
</comment>
<evidence type="ECO:0000256" key="1">
    <source>
        <dbReference type="ARBA" id="ARBA00001623"/>
    </source>
</evidence>
<feature type="binding site" evidence="7">
    <location>
        <position position="89"/>
    </location>
    <ligand>
        <name>Zn(2+)</name>
        <dbReference type="ChEBI" id="CHEBI:29105"/>
        <label>2</label>
    </ligand>
</feature>
<dbReference type="GO" id="GO:0046872">
    <property type="term" value="F:metal ion binding"/>
    <property type="evidence" value="ECO:0007669"/>
    <property type="project" value="UniProtKB-KW"/>
</dbReference>
<evidence type="ECO:0000313" key="10">
    <source>
        <dbReference type="Proteomes" id="UP000001989"/>
    </source>
</evidence>
<dbReference type="GO" id="GO:0004416">
    <property type="term" value="F:hydroxyacylglutathione hydrolase activity"/>
    <property type="evidence" value="ECO:0007669"/>
    <property type="project" value="UniProtKB-UniRule"/>
</dbReference>
<keyword evidence="4 7" id="KW-0479">Metal-binding</keyword>
<dbReference type="InterPro" id="IPR036866">
    <property type="entry name" value="RibonucZ/Hydroxyglut_hydro"/>
</dbReference>
<feature type="binding site" evidence="7">
    <location>
        <position position="90"/>
    </location>
    <ligand>
        <name>Zn(2+)</name>
        <dbReference type="ChEBI" id="CHEBI:29105"/>
        <label>2</label>
    </ligand>
</feature>
<evidence type="ECO:0000313" key="9">
    <source>
        <dbReference type="EMBL" id="ABQ69152.1"/>
    </source>
</evidence>
<keyword evidence="5 7" id="KW-0378">Hydrolase</keyword>
<evidence type="ECO:0000256" key="2">
    <source>
        <dbReference type="ARBA" id="ARBA00004963"/>
    </source>
</evidence>
<feature type="binding site" evidence="7">
    <location>
        <position position="143"/>
    </location>
    <ligand>
        <name>Zn(2+)</name>
        <dbReference type="ChEBI" id="CHEBI:29105"/>
        <label>1</label>
    </ligand>
</feature>
<dbReference type="AlphaFoldDB" id="A0A9J9LD37"/>
<comment type="pathway">
    <text evidence="2 7">Secondary metabolite metabolism; methylglyoxal degradation; (R)-lactate from methylglyoxal: step 2/2.</text>
</comment>
<evidence type="ECO:0000259" key="8">
    <source>
        <dbReference type="SMART" id="SM00849"/>
    </source>
</evidence>
<comment type="catalytic activity">
    <reaction evidence="1 7">
        <text>an S-(2-hydroxyacyl)glutathione + H2O = a 2-hydroxy carboxylate + glutathione + H(+)</text>
        <dbReference type="Rhea" id="RHEA:21864"/>
        <dbReference type="ChEBI" id="CHEBI:15377"/>
        <dbReference type="ChEBI" id="CHEBI:15378"/>
        <dbReference type="ChEBI" id="CHEBI:57925"/>
        <dbReference type="ChEBI" id="CHEBI:58896"/>
        <dbReference type="ChEBI" id="CHEBI:71261"/>
        <dbReference type="EC" id="3.1.2.6"/>
    </reaction>
</comment>
<feature type="binding site" evidence="7">
    <location>
        <position position="85"/>
    </location>
    <ligand>
        <name>Zn(2+)</name>
        <dbReference type="ChEBI" id="CHEBI:29105"/>
        <label>1</label>
    </ligand>
</feature>
<keyword evidence="10" id="KW-1185">Reference proteome</keyword>
<dbReference type="Pfam" id="PF00753">
    <property type="entry name" value="Lactamase_B"/>
    <property type="match status" value="1"/>
</dbReference>
<dbReference type="PANTHER" id="PTHR43705">
    <property type="entry name" value="HYDROXYACYLGLUTATHIONE HYDROLASE"/>
    <property type="match status" value="1"/>
</dbReference>
<accession>A0A9J9LD37</accession>